<feature type="signal peptide" evidence="6">
    <location>
        <begin position="1"/>
        <end position="19"/>
    </location>
</feature>
<evidence type="ECO:0000256" key="2">
    <source>
        <dbReference type="ARBA" id="ARBA00022729"/>
    </source>
</evidence>
<dbReference type="Pfam" id="PF13855">
    <property type="entry name" value="LRR_8"/>
    <property type="match status" value="3"/>
</dbReference>
<evidence type="ECO:0000256" key="5">
    <source>
        <dbReference type="ARBA" id="ARBA00023180"/>
    </source>
</evidence>
<proteinExistence type="predicted"/>
<dbReference type="SUPFAM" id="SSF82895">
    <property type="entry name" value="TSP-1 type 1 repeat"/>
    <property type="match status" value="2"/>
</dbReference>
<gene>
    <name evidence="8" type="ORF">MCOR_8669</name>
</gene>
<dbReference type="PANTHER" id="PTHR45842">
    <property type="entry name" value="SYNAPTIC ADHESION-LIKE MOLECULE SALM"/>
    <property type="match status" value="1"/>
</dbReference>
<dbReference type="FunFam" id="2.20.100.10:FF:000001">
    <property type="entry name" value="semaphorin-5A isoform X1"/>
    <property type="match status" value="2"/>
</dbReference>
<dbReference type="SMART" id="SM00013">
    <property type="entry name" value="LRRNT"/>
    <property type="match status" value="1"/>
</dbReference>
<name>A0A6J8AJZ4_MYTCO</name>
<dbReference type="InterPro" id="IPR001611">
    <property type="entry name" value="Leu-rich_rpt"/>
</dbReference>
<dbReference type="Gene3D" id="3.80.10.10">
    <property type="entry name" value="Ribonuclease Inhibitor"/>
    <property type="match status" value="2"/>
</dbReference>
<feature type="chain" id="PRO_5026684729" description="LRRNT domain-containing protein" evidence="6">
    <location>
        <begin position="20"/>
        <end position="447"/>
    </location>
</feature>
<organism evidence="8 9">
    <name type="scientific">Mytilus coruscus</name>
    <name type="common">Sea mussel</name>
    <dbReference type="NCBI Taxonomy" id="42192"/>
    <lineage>
        <taxon>Eukaryota</taxon>
        <taxon>Metazoa</taxon>
        <taxon>Spiralia</taxon>
        <taxon>Lophotrochozoa</taxon>
        <taxon>Mollusca</taxon>
        <taxon>Bivalvia</taxon>
        <taxon>Autobranchia</taxon>
        <taxon>Pteriomorphia</taxon>
        <taxon>Mytilida</taxon>
        <taxon>Mytiloidea</taxon>
        <taxon>Mytilidae</taxon>
        <taxon>Mytilinae</taxon>
        <taxon>Mytilus</taxon>
    </lineage>
</organism>
<dbReference type="SMART" id="SM00369">
    <property type="entry name" value="LRR_TYP"/>
    <property type="match status" value="7"/>
</dbReference>
<dbReference type="Gene3D" id="2.20.100.10">
    <property type="entry name" value="Thrombospondin type-1 (TSP1) repeat"/>
    <property type="match status" value="2"/>
</dbReference>
<dbReference type="InterPro" id="IPR050467">
    <property type="entry name" value="LRFN"/>
</dbReference>
<dbReference type="SMART" id="SM00209">
    <property type="entry name" value="TSP1"/>
    <property type="match status" value="2"/>
</dbReference>
<evidence type="ECO:0000313" key="9">
    <source>
        <dbReference type="Proteomes" id="UP000507470"/>
    </source>
</evidence>
<keyword evidence="5" id="KW-0325">Glycoprotein</keyword>
<keyword evidence="1" id="KW-0433">Leucine-rich repeat</keyword>
<dbReference type="OrthoDB" id="6156721at2759"/>
<dbReference type="FunFam" id="3.80.10.10:FF:000770">
    <property type="entry name" value="Uncharacterized protein"/>
    <property type="match status" value="1"/>
</dbReference>
<evidence type="ECO:0000256" key="4">
    <source>
        <dbReference type="ARBA" id="ARBA00023157"/>
    </source>
</evidence>
<dbReference type="InterPro" id="IPR036383">
    <property type="entry name" value="TSP1_rpt_sf"/>
</dbReference>
<evidence type="ECO:0000256" key="3">
    <source>
        <dbReference type="ARBA" id="ARBA00022737"/>
    </source>
</evidence>
<keyword evidence="3" id="KW-0677">Repeat</keyword>
<evidence type="ECO:0000256" key="6">
    <source>
        <dbReference type="SAM" id="SignalP"/>
    </source>
</evidence>
<dbReference type="PROSITE" id="PS51450">
    <property type="entry name" value="LRR"/>
    <property type="match status" value="6"/>
</dbReference>
<evidence type="ECO:0000259" key="7">
    <source>
        <dbReference type="SMART" id="SM00013"/>
    </source>
</evidence>
<dbReference type="InterPro" id="IPR000884">
    <property type="entry name" value="TSP1_rpt"/>
</dbReference>
<keyword evidence="2 6" id="KW-0732">Signal</keyword>
<keyword evidence="9" id="KW-1185">Reference proteome</keyword>
<dbReference type="PANTHER" id="PTHR45842:SF12">
    <property type="entry name" value="KEKKON 5, ISOFORM A"/>
    <property type="match status" value="1"/>
</dbReference>
<evidence type="ECO:0000256" key="1">
    <source>
        <dbReference type="ARBA" id="ARBA00022614"/>
    </source>
</evidence>
<dbReference type="PROSITE" id="PS50092">
    <property type="entry name" value="TSP1"/>
    <property type="match status" value="2"/>
</dbReference>
<dbReference type="EMBL" id="CACVKT020001605">
    <property type="protein sequence ID" value="CAC5369490.1"/>
    <property type="molecule type" value="Genomic_DNA"/>
</dbReference>
<protein>
    <recommendedName>
        <fullName evidence="7">LRRNT domain-containing protein</fullName>
    </recommendedName>
</protein>
<dbReference type="Pfam" id="PF00090">
    <property type="entry name" value="TSP_1"/>
    <property type="match status" value="2"/>
</dbReference>
<dbReference type="InterPro" id="IPR003591">
    <property type="entry name" value="Leu-rich_rpt_typical-subtyp"/>
</dbReference>
<dbReference type="InterPro" id="IPR032675">
    <property type="entry name" value="LRR_dom_sf"/>
</dbReference>
<dbReference type="InterPro" id="IPR000372">
    <property type="entry name" value="LRRNT"/>
</dbReference>
<dbReference type="Proteomes" id="UP000507470">
    <property type="component" value="Unassembled WGS sequence"/>
</dbReference>
<evidence type="ECO:0000313" key="8">
    <source>
        <dbReference type="EMBL" id="CAC5369490.1"/>
    </source>
</evidence>
<sequence>MILTVTVIVIVSLLEHAYSIPCIGLQISTCDCTGTIVDCSFKSLTAIPEGVPMNTTELNLGDNDISTIAANAFDDLASLETLNLGDNDISTIAANAFDDLASLETLILHGNTISSLPDGLFSNNINLRRVSSNKILFRDLWDNDISTIAANTFDSLASLKFLDLNINTISSLPEELFSKNINLESVDLEENSLTSVPAQLFLSNINLEVIDLSNNNFSSLPLGLLSSNIKLEKVDLDDNKLSSLPSGFFSSNVKLDNIKLQENAFTTVSANIFMAVTNIARLDLDDNQLLCCNMTDLFEWAALQTKATLYGDCTDFGIVTDIQEFDISNCIIPVNGQWSSWTTTSCSMTCGNGMIYRNRTCNNPSPSDGGKDCQGVGNESSVCNLGDCPVDGHWGLWSSVRCSVSCGYGIGIRTRRCDNPLPSADGNGCVGCDMERKLCSLGKCDSE</sequence>
<reference evidence="8 9" key="1">
    <citation type="submission" date="2020-06" db="EMBL/GenBank/DDBJ databases">
        <authorList>
            <person name="Li R."/>
            <person name="Bekaert M."/>
        </authorList>
    </citation>
    <scope>NUCLEOTIDE SEQUENCE [LARGE SCALE GENOMIC DNA]</scope>
    <source>
        <strain evidence="9">wild</strain>
    </source>
</reference>
<dbReference type="SUPFAM" id="SSF52058">
    <property type="entry name" value="L domain-like"/>
    <property type="match status" value="1"/>
</dbReference>
<dbReference type="AlphaFoldDB" id="A0A6J8AJZ4"/>
<accession>A0A6J8AJZ4</accession>
<feature type="domain" description="LRRNT" evidence="7">
    <location>
        <begin position="28"/>
        <end position="57"/>
    </location>
</feature>
<keyword evidence="4" id="KW-1015">Disulfide bond</keyword>